<evidence type="ECO:0000313" key="1">
    <source>
        <dbReference type="EMBL" id="SUF58534.1"/>
    </source>
</evidence>
<dbReference type="InterPro" id="IPR053842">
    <property type="entry name" value="NikA-like"/>
</dbReference>
<accession>A0A379QPU2</accession>
<dbReference type="Proteomes" id="UP000254597">
    <property type="component" value="Unassembled WGS sequence"/>
</dbReference>
<sequence length="132" mass="15659">MLNTDRKRGRINLTSEERRDISIQFRVNKAEFEYLKSLVSASGLERGHYIRREILKSEPIVRRKMPEVNQKTYIQLSSLGNNINQATKKLNSNEYFDKNEVNKLNFNIKQVSRRIIEINKDLNYEGIRSEVR</sequence>
<organism evidence="1 2">
    <name type="scientific">Salmonella enterica</name>
    <name type="common">Salmonella choleraesuis</name>
    <dbReference type="NCBI Taxonomy" id="28901"/>
    <lineage>
        <taxon>Bacteria</taxon>
        <taxon>Pseudomonadati</taxon>
        <taxon>Pseudomonadota</taxon>
        <taxon>Gammaproteobacteria</taxon>
        <taxon>Enterobacterales</taxon>
        <taxon>Enterobacteriaceae</taxon>
        <taxon>Salmonella</taxon>
    </lineage>
</organism>
<evidence type="ECO:0008006" key="3">
    <source>
        <dbReference type="Google" id="ProtNLM"/>
    </source>
</evidence>
<evidence type="ECO:0000313" key="2">
    <source>
        <dbReference type="Proteomes" id="UP000254597"/>
    </source>
</evidence>
<name>A0A379QPU2_SALER</name>
<protein>
    <recommendedName>
        <fullName evidence="3">Plasmid mobilization relaxosome protein MobC</fullName>
    </recommendedName>
</protein>
<reference evidence="1 2" key="1">
    <citation type="submission" date="2018-06" db="EMBL/GenBank/DDBJ databases">
        <authorList>
            <consortium name="Pathogen Informatics"/>
            <person name="Doyle S."/>
        </authorList>
    </citation>
    <scope>NUCLEOTIDE SEQUENCE [LARGE SCALE GENOMIC DNA]</scope>
    <source>
        <strain evidence="1 2">NCTC10252</strain>
    </source>
</reference>
<dbReference type="EMBL" id="UGWP01000004">
    <property type="protein sequence ID" value="SUF58534.1"/>
    <property type="molecule type" value="Genomic_DNA"/>
</dbReference>
<gene>
    <name evidence="1" type="ORF">NCTC10252_03855</name>
</gene>
<proteinExistence type="predicted"/>
<dbReference type="Pfam" id="PF21983">
    <property type="entry name" value="NikA-like"/>
    <property type="match status" value="1"/>
</dbReference>
<dbReference type="AlphaFoldDB" id="A0A379QPU2"/>